<feature type="transmembrane region" description="Helical" evidence="2">
    <location>
        <begin position="215"/>
        <end position="240"/>
    </location>
</feature>
<feature type="transmembrane region" description="Helical" evidence="2">
    <location>
        <begin position="56"/>
        <end position="77"/>
    </location>
</feature>
<dbReference type="EMBL" id="ML213504">
    <property type="protein sequence ID" value="TFK55505.1"/>
    <property type="molecule type" value="Genomic_DNA"/>
</dbReference>
<keyword evidence="2" id="KW-0812">Transmembrane</keyword>
<feature type="transmembrane region" description="Helical" evidence="2">
    <location>
        <begin position="175"/>
        <end position="194"/>
    </location>
</feature>
<keyword evidence="2" id="KW-0472">Membrane</keyword>
<keyword evidence="4" id="KW-1185">Reference proteome</keyword>
<protein>
    <submittedName>
        <fullName evidence="3">Uncharacterized protein</fullName>
    </submittedName>
</protein>
<organism evidence="3 4">
    <name type="scientific">Heliocybe sulcata</name>
    <dbReference type="NCBI Taxonomy" id="5364"/>
    <lineage>
        <taxon>Eukaryota</taxon>
        <taxon>Fungi</taxon>
        <taxon>Dikarya</taxon>
        <taxon>Basidiomycota</taxon>
        <taxon>Agaricomycotina</taxon>
        <taxon>Agaricomycetes</taxon>
        <taxon>Gloeophyllales</taxon>
        <taxon>Gloeophyllaceae</taxon>
        <taxon>Heliocybe</taxon>
    </lineage>
</organism>
<name>A0A5C3NEW0_9AGAM</name>
<feature type="transmembrane region" description="Helical" evidence="2">
    <location>
        <begin position="20"/>
        <end position="44"/>
    </location>
</feature>
<dbReference type="AlphaFoldDB" id="A0A5C3NEW0"/>
<keyword evidence="2" id="KW-1133">Transmembrane helix</keyword>
<feature type="transmembrane region" description="Helical" evidence="2">
    <location>
        <begin position="135"/>
        <end position="155"/>
    </location>
</feature>
<evidence type="ECO:0000256" key="2">
    <source>
        <dbReference type="SAM" id="Phobius"/>
    </source>
</evidence>
<accession>A0A5C3NEW0</accession>
<evidence type="ECO:0000256" key="1">
    <source>
        <dbReference type="SAM" id="MobiDB-lite"/>
    </source>
</evidence>
<feature type="transmembrane region" description="Helical" evidence="2">
    <location>
        <begin position="246"/>
        <end position="266"/>
    </location>
</feature>
<gene>
    <name evidence="3" type="ORF">OE88DRAFT_1651854</name>
</gene>
<evidence type="ECO:0000313" key="3">
    <source>
        <dbReference type="EMBL" id="TFK55505.1"/>
    </source>
</evidence>
<dbReference type="OrthoDB" id="2641762at2759"/>
<sequence>MSSSYATSESAALLWYEQSINAAVYIGAMAYGLHIAVFYHTVLAVARNNSGFTRAWLPYSALLLALATINICCSINFNERAWIDYRNYPGGPLAFFVEQPSIGVNIAAISTSIITILLCDALLIYRCHTLIKNIFITLLLCGVLLAATVMSVLHVVQAARPDAGLFEQSTLKFSIPYASLAMSLNVLLCIILAWRVLDFRRKLSSSVRQHIKDKYIGAEAIMVESALPYGLASFIFMILYGLKSTAANLFVSLLVQLEAIVAELLVMRMASGNALALDIFRPIGPGHITLRGQLGQSDQSVHGRENGDLSMTTLNHRSDPPGNSKVAQDDQV</sequence>
<evidence type="ECO:0000313" key="4">
    <source>
        <dbReference type="Proteomes" id="UP000305948"/>
    </source>
</evidence>
<reference evidence="3 4" key="1">
    <citation type="journal article" date="2019" name="Nat. Ecol. Evol.">
        <title>Megaphylogeny resolves global patterns of mushroom evolution.</title>
        <authorList>
            <person name="Varga T."/>
            <person name="Krizsan K."/>
            <person name="Foldi C."/>
            <person name="Dima B."/>
            <person name="Sanchez-Garcia M."/>
            <person name="Sanchez-Ramirez S."/>
            <person name="Szollosi G.J."/>
            <person name="Szarkandi J.G."/>
            <person name="Papp V."/>
            <person name="Albert L."/>
            <person name="Andreopoulos W."/>
            <person name="Angelini C."/>
            <person name="Antonin V."/>
            <person name="Barry K.W."/>
            <person name="Bougher N.L."/>
            <person name="Buchanan P."/>
            <person name="Buyck B."/>
            <person name="Bense V."/>
            <person name="Catcheside P."/>
            <person name="Chovatia M."/>
            <person name="Cooper J."/>
            <person name="Damon W."/>
            <person name="Desjardin D."/>
            <person name="Finy P."/>
            <person name="Geml J."/>
            <person name="Haridas S."/>
            <person name="Hughes K."/>
            <person name="Justo A."/>
            <person name="Karasinski D."/>
            <person name="Kautmanova I."/>
            <person name="Kiss B."/>
            <person name="Kocsube S."/>
            <person name="Kotiranta H."/>
            <person name="LaButti K.M."/>
            <person name="Lechner B.E."/>
            <person name="Liimatainen K."/>
            <person name="Lipzen A."/>
            <person name="Lukacs Z."/>
            <person name="Mihaltcheva S."/>
            <person name="Morgado L.N."/>
            <person name="Niskanen T."/>
            <person name="Noordeloos M.E."/>
            <person name="Ohm R.A."/>
            <person name="Ortiz-Santana B."/>
            <person name="Ovrebo C."/>
            <person name="Racz N."/>
            <person name="Riley R."/>
            <person name="Savchenko A."/>
            <person name="Shiryaev A."/>
            <person name="Soop K."/>
            <person name="Spirin V."/>
            <person name="Szebenyi C."/>
            <person name="Tomsovsky M."/>
            <person name="Tulloss R.E."/>
            <person name="Uehling J."/>
            <person name="Grigoriev I.V."/>
            <person name="Vagvolgyi C."/>
            <person name="Papp T."/>
            <person name="Martin F.M."/>
            <person name="Miettinen O."/>
            <person name="Hibbett D.S."/>
            <person name="Nagy L.G."/>
        </authorList>
    </citation>
    <scope>NUCLEOTIDE SEQUENCE [LARGE SCALE GENOMIC DNA]</scope>
    <source>
        <strain evidence="3 4">OMC1185</strain>
    </source>
</reference>
<proteinExistence type="predicted"/>
<feature type="region of interest" description="Disordered" evidence="1">
    <location>
        <begin position="294"/>
        <end position="332"/>
    </location>
</feature>
<feature type="transmembrane region" description="Helical" evidence="2">
    <location>
        <begin position="102"/>
        <end position="123"/>
    </location>
</feature>
<dbReference type="Proteomes" id="UP000305948">
    <property type="component" value="Unassembled WGS sequence"/>
</dbReference>